<dbReference type="GO" id="GO:0005829">
    <property type="term" value="C:cytosol"/>
    <property type="evidence" value="ECO:0007669"/>
    <property type="project" value="TreeGrafter"/>
</dbReference>
<dbReference type="InterPro" id="IPR003682">
    <property type="entry name" value="rRNA_ssu_MeTfrase_G"/>
</dbReference>
<comment type="similarity">
    <text evidence="6">Belongs to the methyltransferase superfamily. RNA methyltransferase RsmG family.</text>
</comment>
<evidence type="ECO:0000256" key="1">
    <source>
        <dbReference type="ARBA" id="ARBA00022490"/>
    </source>
</evidence>
<keyword evidence="1 6" id="KW-0963">Cytoplasm</keyword>
<dbReference type="EMBL" id="WTYJ01000001">
    <property type="protein sequence ID" value="MXO97428.1"/>
    <property type="molecule type" value="Genomic_DNA"/>
</dbReference>
<evidence type="ECO:0000256" key="2">
    <source>
        <dbReference type="ARBA" id="ARBA00022552"/>
    </source>
</evidence>
<dbReference type="EC" id="2.1.1.170" evidence="6"/>
<comment type="caution">
    <text evidence="6">Lacks conserved residue(s) required for the propagation of feature annotation.</text>
</comment>
<accession>A0A6I4TS43</accession>
<comment type="function">
    <text evidence="6">Specifically methylates the N7 position of guanine in position 527 of 16S rRNA.</text>
</comment>
<evidence type="ECO:0000313" key="8">
    <source>
        <dbReference type="Proteomes" id="UP000469430"/>
    </source>
</evidence>
<feature type="binding site" evidence="6">
    <location>
        <position position="75"/>
    </location>
    <ligand>
        <name>S-adenosyl-L-methionine</name>
        <dbReference type="ChEBI" id="CHEBI:59789"/>
    </ligand>
</feature>
<dbReference type="RefSeq" id="WP_161389173.1">
    <property type="nucleotide sequence ID" value="NZ_JBHSCP010000001.1"/>
</dbReference>
<proteinExistence type="inferred from homology"/>
<keyword evidence="8" id="KW-1185">Reference proteome</keyword>
<dbReference type="AlphaFoldDB" id="A0A6I4TS43"/>
<dbReference type="SUPFAM" id="SSF53335">
    <property type="entry name" value="S-adenosyl-L-methionine-dependent methyltransferases"/>
    <property type="match status" value="1"/>
</dbReference>
<dbReference type="Gene3D" id="3.40.50.150">
    <property type="entry name" value="Vaccinia Virus protein VP39"/>
    <property type="match status" value="1"/>
</dbReference>
<protein>
    <recommendedName>
        <fullName evidence="6">Ribosomal RNA small subunit methyltransferase G</fullName>
        <ecNumber evidence="6">2.1.1.170</ecNumber>
    </recommendedName>
    <alternativeName>
        <fullName evidence="6">16S rRNA 7-methylguanosine methyltransferase</fullName>
        <shortName evidence="6">16S rRNA m7G methyltransferase</shortName>
    </alternativeName>
</protein>
<dbReference type="HAMAP" id="MF_00074">
    <property type="entry name" value="16SrRNA_methyltr_G"/>
    <property type="match status" value="1"/>
</dbReference>
<dbReference type="Pfam" id="PF02527">
    <property type="entry name" value="GidB"/>
    <property type="match status" value="1"/>
</dbReference>
<evidence type="ECO:0000256" key="3">
    <source>
        <dbReference type="ARBA" id="ARBA00022603"/>
    </source>
</evidence>
<comment type="subcellular location">
    <subcellularLocation>
        <location evidence="6">Cytoplasm</location>
    </subcellularLocation>
</comment>
<name>A0A6I4TS43_9SPHN</name>
<dbReference type="OrthoDB" id="9808773at2"/>
<keyword evidence="3 6" id="KW-0489">Methyltransferase</keyword>
<gene>
    <name evidence="6 7" type="primary">rsmG</name>
    <name evidence="7" type="ORF">GRI97_00310</name>
</gene>
<evidence type="ECO:0000256" key="4">
    <source>
        <dbReference type="ARBA" id="ARBA00022679"/>
    </source>
</evidence>
<feature type="binding site" evidence="6">
    <location>
        <position position="80"/>
    </location>
    <ligand>
        <name>S-adenosyl-L-methionine</name>
        <dbReference type="ChEBI" id="CHEBI:59789"/>
    </ligand>
</feature>
<dbReference type="NCBIfam" id="TIGR00138">
    <property type="entry name" value="rsmG_gidB"/>
    <property type="match status" value="1"/>
</dbReference>
<keyword evidence="2 6" id="KW-0698">rRNA processing</keyword>
<keyword evidence="5 6" id="KW-0949">S-adenosyl-L-methionine</keyword>
<feature type="binding site" evidence="6">
    <location>
        <position position="140"/>
    </location>
    <ligand>
        <name>S-adenosyl-L-methionine</name>
        <dbReference type="ChEBI" id="CHEBI:59789"/>
    </ligand>
</feature>
<comment type="catalytic activity">
    <reaction evidence="6">
        <text>guanosine(527) in 16S rRNA + S-adenosyl-L-methionine = N(7)-methylguanosine(527) in 16S rRNA + S-adenosyl-L-homocysteine</text>
        <dbReference type="Rhea" id="RHEA:42732"/>
        <dbReference type="Rhea" id="RHEA-COMP:10209"/>
        <dbReference type="Rhea" id="RHEA-COMP:10210"/>
        <dbReference type="ChEBI" id="CHEBI:57856"/>
        <dbReference type="ChEBI" id="CHEBI:59789"/>
        <dbReference type="ChEBI" id="CHEBI:74269"/>
        <dbReference type="ChEBI" id="CHEBI:74480"/>
        <dbReference type="EC" id="2.1.1.170"/>
    </reaction>
</comment>
<reference evidence="7 8" key="1">
    <citation type="submission" date="2019-12" db="EMBL/GenBank/DDBJ databases">
        <title>Genomic-based taxomic classification of the family Erythrobacteraceae.</title>
        <authorList>
            <person name="Xu L."/>
        </authorList>
    </citation>
    <scope>NUCLEOTIDE SEQUENCE [LARGE SCALE GENOMIC DNA]</scope>
    <source>
        <strain evidence="7 8">S36</strain>
    </source>
</reference>
<evidence type="ECO:0000256" key="5">
    <source>
        <dbReference type="ARBA" id="ARBA00022691"/>
    </source>
</evidence>
<dbReference type="InterPro" id="IPR029063">
    <property type="entry name" value="SAM-dependent_MTases_sf"/>
</dbReference>
<feature type="binding site" evidence="6">
    <location>
        <begin position="126"/>
        <end position="127"/>
    </location>
    <ligand>
        <name>S-adenosyl-L-methionine</name>
        <dbReference type="ChEBI" id="CHEBI:59789"/>
    </ligand>
</feature>
<dbReference type="PANTHER" id="PTHR31760">
    <property type="entry name" value="S-ADENOSYL-L-METHIONINE-DEPENDENT METHYLTRANSFERASES SUPERFAMILY PROTEIN"/>
    <property type="match status" value="1"/>
</dbReference>
<evidence type="ECO:0000313" key="7">
    <source>
        <dbReference type="EMBL" id="MXO97428.1"/>
    </source>
</evidence>
<dbReference type="PANTHER" id="PTHR31760:SF0">
    <property type="entry name" value="S-ADENOSYL-L-METHIONINE-DEPENDENT METHYLTRANSFERASES SUPERFAMILY PROTEIN"/>
    <property type="match status" value="1"/>
</dbReference>
<organism evidence="7 8">
    <name type="scientific">Croceibacterium xixiisoli</name>
    <dbReference type="NCBI Taxonomy" id="1476466"/>
    <lineage>
        <taxon>Bacteria</taxon>
        <taxon>Pseudomonadati</taxon>
        <taxon>Pseudomonadota</taxon>
        <taxon>Alphaproteobacteria</taxon>
        <taxon>Sphingomonadales</taxon>
        <taxon>Erythrobacteraceae</taxon>
        <taxon>Croceibacterium</taxon>
    </lineage>
</organism>
<dbReference type="PIRSF" id="PIRSF003078">
    <property type="entry name" value="GidB"/>
    <property type="match status" value="1"/>
</dbReference>
<dbReference type="Proteomes" id="UP000469430">
    <property type="component" value="Unassembled WGS sequence"/>
</dbReference>
<keyword evidence="4 6" id="KW-0808">Transferase</keyword>
<evidence type="ECO:0000256" key="6">
    <source>
        <dbReference type="HAMAP-Rule" id="MF_00074"/>
    </source>
</evidence>
<dbReference type="GO" id="GO:0070043">
    <property type="term" value="F:rRNA (guanine-N7-)-methyltransferase activity"/>
    <property type="evidence" value="ECO:0007669"/>
    <property type="project" value="UniProtKB-UniRule"/>
</dbReference>
<comment type="caution">
    <text evidence="7">The sequence shown here is derived from an EMBL/GenBank/DDBJ whole genome shotgun (WGS) entry which is preliminary data.</text>
</comment>
<sequence>MIETEAQAREYCATLVSDAQLAALARFVEMLVAENERQNLVSDATLALAWQRHIADSLQLIEYVPRETSVWLDLGTGAGFPGMAVAIALSERPVVLVESRKRRVEWLESVIAELGLTQCRVIGSKLEDVESMPAGVISARAFAPLDKLLRLSARFSTRESIWLLPKGRKAAQELQEQPANIRAMFHVEQSKTDLQAGILVGKGAP</sequence>